<evidence type="ECO:0000256" key="1">
    <source>
        <dbReference type="ARBA" id="ARBA00022692"/>
    </source>
</evidence>
<dbReference type="InterPro" id="IPR036640">
    <property type="entry name" value="ABC1_TM_sf"/>
</dbReference>
<dbReference type="OrthoDB" id="362772at2759"/>
<dbReference type="RefSeq" id="XP_004833061.1">
    <property type="nucleotide sequence ID" value="XM_004833004.1"/>
</dbReference>
<accession>L1LE96</accession>
<feature type="transmembrane region" description="Helical" evidence="4">
    <location>
        <begin position="46"/>
        <end position="64"/>
    </location>
</feature>
<dbReference type="EMBL" id="ACOU01000002">
    <property type="protein sequence ID" value="EKX73609.1"/>
    <property type="molecule type" value="Genomic_DNA"/>
</dbReference>
<keyword evidence="1 4" id="KW-0812">Transmembrane</keyword>
<dbReference type="AlphaFoldDB" id="L1LE96"/>
<dbReference type="GeneID" id="15806532"/>
<dbReference type="KEGG" id="beq:BEWA_036450"/>
<proteinExistence type="predicted"/>
<dbReference type="GO" id="GO:0016020">
    <property type="term" value="C:membrane"/>
    <property type="evidence" value="ECO:0007669"/>
    <property type="project" value="InterPro"/>
</dbReference>
<keyword evidence="6" id="KW-1185">Reference proteome</keyword>
<evidence type="ECO:0000256" key="4">
    <source>
        <dbReference type="SAM" id="Phobius"/>
    </source>
</evidence>
<dbReference type="eggNOG" id="KOG0054">
    <property type="taxonomic scope" value="Eukaryota"/>
</dbReference>
<evidence type="ECO:0000256" key="2">
    <source>
        <dbReference type="ARBA" id="ARBA00022989"/>
    </source>
</evidence>
<protein>
    <submittedName>
        <fullName evidence="5">Uncharacterized protein</fullName>
    </submittedName>
</protein>
<dbReference type="VEuPathDB" id="PiroplasmaDB:BEWA_036450"/>
<keyword evidence="3 4" id="KW-0472">Membrane</keyword>
<sequence length="290" mass="34105">MNVKMWDKVPISETTTHHFWESEVEVVRKKTIAPNGKKFKYFDDKGIFNFVFLLWMYRWVWTAARRYLDAYMIHPLPLADQTIIWYPIFSRHVSDGIASLEAYEYMGKDGRKRAPKPVKHILWRAILLTFWKRLLIILIGIVIMNAISMSVAVFLHKLLELLYRRDFRFITLFSLAFSIILIELIKELCMDHINYYLQRAMLIIDSCLRITIFQHGLCYRRSQFGNFQAKGGACKSIIHSCSGEDLCSSDPLLCPARRYKNNEVTPKIYSLILNDSYFIPFFIDFVTGSI</sequence>
<dbReference type="Proteomes" id="UP000031512">
    <property type="component" value="Unassembled WGS sequence"/>
</dbReference>
<evidence type="ECO:0000313" key="6">
    <source>
        <dbReference type="Proteomes" id="UP000031512"/>
    </source>
</evidence>
<feature type="transmembrane region" description="Helical" evidence="4">
    <location>
        <begin position="134"/>
        <end position="155"/>
    </location>
</feature>
<gene>
    <name evidence="5" type="ORF">BEWA_036450</name>
</gene>
<name>L1LE96_THEEQ</name>
<evidence type="ECO:0000313" key="5">
    <source>
        <dbReference type="EMBL" id="EKX73609.1"/>
    </source>
</evidence>
<evidence type="ECO:0000256" key="3">
    <source>
        <dbReference type="ARBA" id="ARBA00023136"/>
    </source>
</evidence>
<comment type="caution">
    <text evidence="5">The sequence shown here is derived from an EMBL/GenBank/DDBJ whole genome shotgun (WGS) entry which is preliminary data.</text>
</comment>
<dbReference type="GO" id="GO:0005524">
    <property type="term" value="F:ATP binding"/>
    <property type="evidence" value="ECO:0007669"/>
    <property type="project" value="InterPro"/>
</dbReference>
<organism evidence="5 6">
    <name type="scientific">Theileria equi strain WA</name>
    <dbReference type="NCBI Taxonomy" id="1537102"/>
    <lineage>
        <taxon>Eukaryota</taxon>
        <taxon>Sar</taxon>
        <taxon>Alveolata</taxon>
        <taxon>Apicomplexa</taxon>
        <taxon>Aconoidasida</taxon>
        <taxon>Piroplasmida</taxon>
        <taxon>Theileriidae</taxon>
        <taxon>Theileria</taxon>
    </lineage>
</organism>
<reference evidence="5 6" key="1">
    <citation type="journal article" date="2012" name="BMC Genomics">
        <title>Comparative genomic analysis and phylogenetic position of Theileria equi.</title>
        <authorList>
            <person name="Kappmeyer L.S."/>
            <person name="Thiagarajan M."/>
            <person name="Herndon D.R."/>
            <person name="Ramsay J.D."/>
            <person name="Caler E."/>
            <person name="Djikeng A."/>
            <person name="Gillespie J.J."/>
            <person name="Lau A.O."/>
            <person name="Roalson E.H."/>
            <person name="Silva J.C."/>
            <person name="Silva M.G."/>
            <person name="Suarez C.E."/>
            <person name="Ueti M.W."/>
            <person name="Nene V.M."/>
            <person name="Mealey R.H."/>
            <person name="Knowles D.P."/>
            <person name="Brayton K.A."/>
        </authorList>
    </citation>
    <scope>NUCLEOTIDE SEQUENCE [LARGE SCALE GENOMIC DNA]</scope>
    <source>
        <strain evidence="5 6">WA</strain>
    </source>
</reference>
<dbReference type="SUPFAM" id="SSF90123">
    <property type="entry name" value="ABC transporter transmembrane region"/>
    <property type="match status" value="1"/>
</dbReference>
<feature type="transmembrane region" description="Helical" evidence="4">
    <location>
        <begin position="167"/>
        <end position="185"/>
    </location>
</feature>
<keyword evidence="2 4" id="KW-1133">Transmembrane helix</keyword>